<dbReference type="CDD" id="cd01714">
    <property type="entry name" value="ETF_beta"/>
    <property type="match status" value="1"/>
</dbReference>
<organism evidence="4 5">
    <name type="scientific">Desulfomonile tiedjei</name>
    <dbReference type="NCBI Taxonomy" id="2358"/>
    <lineage>
        <taxon>Bacteria</taxon>
        <taxon>Pseudomonadati</taxon>
        <taxon>Thermodesulfobacteriota</taxon>
        <taxon>Desulfomonilia</taxon>
        <taxon>Desulfomonilales</taxon>
        <taxon>Desulfomonilaceae</taxon>
        <taxon>Desulfomonile</taxon>
    </lineage>
</organism>
<dbReference type="InterPro" id="IPR012255">
    <property type="entry name" value="ETF_b"/>
</dbReference>
<dbReference type="PIRSF" id="PIRSF000090">
    <property type="entry name" value="Beta-ETF"/>
    <property type="match status" value="1"/>
</dbReference>
<dbReference type="Pfam" id="PF01012">
    <property type="entry name" value="ETF"/>
    <property type="match status" value="1"/>
</dbReference>
<keyword evidence="2" id="KW-0249">Electron transport</keyword>
<dbReference type="Gene3D" id="3.40.50.620">
    <property type="entry name" value="HUPs"/>
    <property type="match status" value="1"/>
</dbReference>
<name>A0A9D6V662_9BACT</name>
<gene>
    <name evidence="4" type="ORF">HY912_14470</name>
</gene>
<comment type="caution">
    <text evidence="4">The sequence shown here is derived from an EMBL/GenBank/DDBJ whole genome shotgun (WGS) entry which is preliminary data.</text>
</comment>
<evidence type="ECO:0000313" key="4">
    <source>
        <dbReference type="EMBL" id="MBI5250691.1"/>
    </source>
</evidence>
<evidence type="ECO:0000313" key="5">
    <source>
        <dbReference type="Proteomes" id="UP000807825"/>
    </source>
</evidence>
<proteinExistence type="inferred from homology"/>
<dbReference type="InterPro" id="IPR014730">
    <property type="entry name" value="ETF_a/b_N"/>
</dbReference>
<dbReference type="SMART" id="SM00893">
    <property type="entry name" value="ETF"/>
    <property type="match status" value="1"/>
</dbReference>
<reference evidence="4" key="1">
    <citation type="submission" date="2020-07" db="EMBL/GenBank/DDBJ databases">
        <title>Huge and variable diversity of episymbiotic CPR bacteria and DPANN archaea in groundwater ecosystems.</title>
        <authorList>
            <person name="He C.Y."/>
            <person name="Keren R."/>
            <person name="Whittaker M."/>
            <person name="Farag I.F."/>
            <person name="Doudna J."/>
            <person name="Cate J.H.D."/>
            <person name="Banfield J.F."/>
        </authorList>
    </citation>
    <scope>NUCLEOTIDE SEQUENCE</scope>
    <source>
        <strain evidence="4">NC_groundwater_1664_Pr3_B-0.1um_52_9</strain>
    </source>
</reference>
<dbReference type="PANTHER" id="PTHR21294">
    <property type="entry name" value="ELECTRON TRANSFER FLAVOPROTEIN BETA-SUBUNIT"/>
    <property type="match status" value="1"/>
</dbReference>
<feature type="domain" description="Electron transfer flavoprotein alpha/beta-subunit N-terminal" evidence="3">
    <location>
        <begin position="24"/>
        <end position="217"/>
    </location>
</feature>
<dbReference type="InterPro" id="IPR033948">
    <property type="entry name" value="ETF_beta_N"/>
</dbReference>
<dbReference type="InterPro" id="IPR000049">
    <property type="entry name" value="ET-Flavoprotein_bsu_CS"/>
</dbReference>
<protein>
    <submittedName>
        <fullName evidence="4">Electron transfer flavoprotein subunit beta/FixA family protein</fullName>
    </submittedName>
</protein>
<dbReference type="GO" id="GO:0009055">
    <property type="term" value="F:electron transfer activity"/>
    <property type="evidence" value="ECO:0007669"/>
    <property type="project" value="InterPro"/>
</dbReference>
<evidence type="ECO:0000256" key="2">
    <source>
        <dbReference type="ARBA" id="ARBA00022982"/>
    </source>
</evidence>
<dbReference type="EMBL" id="JACRDE010000377">
    <property type="protein sequence ID" value="MBI5250691.1"/>
    <property type="molecule type" value="Genomic_DNA"/>
</dbReference>
<accession>A0A9D6V662</accession>
<dbReference type="Proteomes" id="UP000807825">
    <property type="component" value="Unassembled WGS sequence"/>
</dbReference>
<dbReference type="SUPFAM" id="SSF52402">
    <property type="entry name" value="Adenine nucleotide alpha hydrolases-like"/>
    <property type="match status" value="1"/>
</dbReference>
<keyword evidence="2" id="KW-0813">Transport</keyword>
<sequence>MRILVCVKQLLEPETPLCIDESGRWVNISQTTPRQMNRFDEYALEQALVIREQTPDTTVDAISAGPESCSTVVRRALGMGADHGIHLLTGDQGYVSPIRTASCIALAARSRKYDLILAGVMSEDMAQGLVGPMVAEMLSLPCATSCIFVRVELAKASVYVEREIEGGRRQALELDLPALVSIQSGINKPRYPSLSNIMRANRQKLEVISTVAAEPSRSCEDLLHLSYPRKTRAGVLLEGTRKDKARQLLRVFRERSLLH</sequence>
<dbReference type="PROSITE" id="PS01065">
    <property type="entry name" value="ETF_BETA"/>
    <property type="match status" value="1"/>
</dbReference>
<comment type="similarity">
    <text evidence="1">Belongs to the ETF beta-subunit/FixA family.</text>
</comment>
<evidence type="ECO:0000256" key="1">
    <source>
        <dbReference type="ARBA" id="ARBA00007557"/>
    </source>
</evidence>
<dbReference type="InterPro" id="IPR014729">
    <property type="entry name" value="Rossmann-like_a/b/a_fold"/>
</dbReference>
<evidence type="ECO:0000259" key="3">
    <source>
        <dbReference type="SMART" id="SM00893"/>
    </source>
</evidence>
<dbReference type="AlphaFoldDB" id="A0A9D6V662"/>